<dbReference type="InterPro" id="IPR000209">
    <property type="entry name" value="Peptidase_S8/S53_dom"/>
</dbReference>
<reference evidence="5 6" key="1">
    <citation type="journal article" date="2019" name="Nat. Microbiol.">
        <title>Mediterranean grassland soil C-N compound turnover is dependent on rainfall and depth, and is mediated by genomically divergent microorganisms.</title>
        <authorList>
            <person name="Diamond S."/>
            <person name="Andeer P.F."/>
            <person name="Li Z."/>
            <person name="Crits-Christoph A."/>
            <person name="Burstein D."/>
            <person name="Anantharaman K."/>
            <person name="Lane K.R."/>
            <person name="Thomas B.C."/>
            <person name="Pan C."/>
            <person name="Northen T.R."/>
            <person name="Banfield J.F."/>
        </authorList>
    </citation>
    <scope>NUCLEOTIDE SEQUENCE [LARGE SCALE GENOMIC DNA]</scope>
    <source>
        <strain evidence="5">WS_5</strain>
    </source>
</reference>
<dbReference type="PANTHER" id="PTHR43806:SF67">
    <property type="entry name" value="EGF-LIKE DOMAIN-CONTAINING PROTEIN"/>
    <property type="match status" value="1"/>
</dbReference>
<feature type="signal peptide" evidence="3">
    <location>
        <begin position="1"/>
        <end position="28"/>
    </location>
</feature>
<feature type="domain" description="Peptidase S8/S53" evidence="4">
    <location>
        <begin position="245"/>
        <end position="418"/>
    </location>
</feature>
<comment type="caution">
    <text evidence="5">The sequence shown here is derived from an EMBL/GenBank/DDBJ whole genome shotgun (WGS) entry which is preliminary data.</text>
</comment>
<sequence length="420" mass="43776">MHRILTTHLRVPALLAAALLGLVPLSLAALAPAARAAGAIEDPHARYAPPSPRSGPVVTPAAQARLASAGRAALWVYFADKGETDARGFARAVRLAGDRVQGHARDRRARETGGAFAPDYYDVPVVERYVDAVRSTGAKIRNVSRWMNAVSVEADPAAAARIASLPFVRSITAIAFSKRVEPVGPVIPLETRPAPATPLEEGVLPSAGTRRGLAATLGPPASYGGSVNQMTSINSRAAQDSGYTGAGVVVAMFDTGFNKAHPAVAPLKRIAEYDFVFHDGETANQAGDLTTQWDHGTGTWSVAGGYADGNLIGPAYNASFLLAKTEDNRSETPIEEDNWLAAVEWADSIGVDVISSSLGYMTFDAPYPSHTYSDLDGRTTVVTQAAALAARRGIVVASAMGNAGPPVGSLSAPADADSIL</sequence>
<comment type="caution">
    <text evidence="2">Lacks conserved residue(s) required for the propagation of feature annotation.</text>
</comment>
<dbReference type="Proteomes" id="UP000320913">
    <property type="component" value="Unassembled WGS sequence"/>
</dbReference>
<name>A0A538T0P6_UNCEI</name>
<feature type="chain" id="PRO_5021911129" description="Peptidase S8/S53 domain-containing protein" evidence="3">
    <location>
        <begin position="29"/>
        <end position="420"/>
    </location>
</feature>
<dbReference type="Pfam" id="PF00082">
    <property type="entry name" value="Peptidase_S8"/>
    <property type="match status" value="1"/>
</dbReference>
<evidence type="ECO:0000256" key="3">
    <source>
        <dbReference type="SAM" id="SignalP"/>
    </source>
</evidence>
<dbReference type="PROSITE" id="PS51892">
    <property type="entry name" value="SUBTILASE"/>
    <property type="match status" value="1"/>
</dbReference>
<dbReference type="InterPro" id="IPR036852">
    <property type="entry name" value="Peptidase_S8/S53_dom_sf"/>
</dbReference>
<proteinExistence type="inferred from homology"/>
<comment type="similarity">
    <text evidence="1 2">Belongs to the peptidase S8 family.</text>
</comment>
<dbReference type="InterPro" id="IPR050131">
    <property type="entry name" value="Peptidase_S8_subtilisin-like"/>
</dbReference>
<feature type="non-terminal residue" evidence="5">
    <location>
        <position position="420"/>
    </location>
</feature>
<dbReference type="EMBL" id="VBOV01000175">
    <property type="protein sequence ID" value="TMQ57208.1"/>
    <property type="molecule type" value="Genomic_DNA"/>
</dbReference>
<protein>
    <recommendedName>
        <fullName evidence="4">Peptidase S8/S53 domain-containing protein</fullName>
    </recommendedName>
</protein>
<dbReference type="SUPFAM" id="SSF52743">
    <property type="entry name" value="Subtilisin-like"/>
    <property type="match status" value="1"/>
</dbReference>
<organism evidence="5 6">
    <name type="scientific">Eiseniibacteriota bacterium</name>
    <dbReference type="NCBI Taxonomy" id="2212470"/>
    <lineage>
        <taxon>Bacteria</taxon>
        <taxon>Candidatus Eiseniibacteriota</taxon>
    </lineage>
</organism>
<gene>
    <name evidence="5" type="ORF">E6K75_07290</name>
</gene>
<keyword evidence="3" id="KW-0732">Signal</keyword>
<evidence type="ECO:0000313" key="5">
    <source>
        <dbReference type="EMBL" id="TMQ57208.1"/>
    </source>
</evidence>
<dbReference type="GO" id="GO:0004252">
    <property type="term" value="F:serine-type endopeptidase activity"/>
    <property type="evidence" value="ECO:0007669"/>
    <property type="project" value="InterPro"/>
</dbReference>
<dbReference type="Gene3D" id="3.40.50.200">
    <property type="entry name" value="Peptidase S8/S53 domain"/>
    <property type="match status" value="1"/>
</dbReference>
<dbReference type="AlphaFoldDB" id="A0A538T0P6"/>
<evidence type="ECO:0000259" key="4">
    <source>
        <dbReference type="Pfam" id="PF00082"/>
    </source>
</evidence>
<accession>A0A538T0P6</accession>
<dbReference type="GO" id="GO:0006508">
    <property type="term" value="P:proteolysis"/>
    <property type="evidence" value="ECO:0007669"/>
    <property type="project" value="InterPro"/>
</dbReference>
<evidence type="ECO:0000256" key="1">
    <source>
        <dbReference type="ARBA" id="ARBA00011073"/>
    </source>
</evidence>
<dbReference type="PANTHER" id="PTHR43806">
    <property type="entry name" value="PEPTIDASE S8"/>
    <property type="match status" value="1"/>
</dbReference>
<evidence type="ECO:0000256" key="2">
    <source>
        <dbReference type="PROSITE-ProRule" id="PRU01240"/>
    </source>
</evidence>
<evidence type="ECO:0000313" key="6">
    <source>
        <dbReference type="Proteomes" id="UP000320913"/>
    </source>
</evidence>